<sequence length="125" mass="14129">MIRLKFESGAGGRPEYIGPAPWFRISGNVLHQGPQGNSVAAYRNHFWETRDRHFTRYVCEAPATISFENTTGERSESFGPFACISCADGVMYADEEILAKLQEESVMWHCYATDSYWQILVLSAP</sequence>
<protein>
    <recommendedName>
        <fullName evidence="3">Integron gene cassette protein</fullName>
    </recommendedName>
</protein>
<evidence type="ECO:0008006" key="3">
    <source>
        <dbReference type="Google" id="ProtNLM"/>
    </source>
</evidence>
<dbReference type="Proteomes" id="UP001162030">
    <property type="component" value="Chromosome"/>
</dbReference>
<evidence type="ECO:0000313" key="2">
    <source>
        <dbReference type="Proteomes" id="UP001162030"/>
    </source>
</evidence>
<evidence type="ECO:0000313" key="1">
    <source>
        <dbReference type="EMBL" id="CAI8781138.1"/>
    </source>
</evidence>
<accession>A0ABM9HZ12</accession>
<proteinExistence type="predicted"/>
<dbReference type="RefSeq" id="WP_026608925.1">
    <property type="nucleotide sequence ID" value="NZ_OX458333.1"/>
</dbReference>
<reference evidence="1 2" key="1">
    <citation type="submission" date="2023-03" db="EMBL/GenBank/DDBJ databases">
        <authorList>
            <person name="Pearce D."/>
        </authorList>
    </citation>
    <scope>NUCLEOTIDE SEQUENCE [LARGE SCALE GENOMIC DNA]</scope>
    <source>
        <strain evidence="1">Msz</strain>
    </source>
</reference>
<dbReference type="EMBL" id="OX458333">
    <property type="protein sequence ID" value="CAI8781138.1"/>
    <property type="molecule type" value="Genomic_DNA"/>
</dbReference>
<name>A0ABM9HZ12_9GAMM</name>
<gene>
    <name evidence="1" type="ORF">MSZNOR_1222</name>
</gene>
<organism evidence="1 2">
    <name type="scientific">Methylocaldum szegediense</name>
    <dbReference type="NCBI Taxonomy" id="73780"/>
    <lineage>
        <taxon>Bacteria</taxon>
        <taxon>Pseudomonadati</taxon>
        <taxon>Pseudomonadota</taxon>
        <taxon>Gammaproteobacteria</taxon>
        <taxon>Methylococcales</taxon>
        <taxon>Methylococcaceae</taxon>
        <taxon>Methylocaldum</taxon>
    </lineage>
</organism>
<keyword evidence="2" id="KW-1185">Reference proteome</keyword>